<name>A0A1B2IAF6_9CAUD</name>
<sequence length="420" mass="47659">MTTAYQVRADSAFGFSRDTRTWGAIDVTQPLKTLCSAYQFFEVGLTALDKDYTFFSQYHLADLQNRSDTLQDWLNTKAGTVIPTLKDGLPALEFVHAHYQSINADDGVETHLCPPGYHYTQDFSLDDAHDVVILADDKWKDKYRNSVLYNINGQWVPHQNDAVGVRLNGAGNIVRRAGTPDIGCLVFHDIGAVKTYPIANLTLNKLDTTRDYYSTLLLSLPDSITGKTVGFVIGGILHWLPPQGYFSDKAIMLSLPNFDVARTVLETRKYYDWDAIGVGDLTTATNVQRIRNPETLKALLNHESSFVFTIDNPYIEREKVGVNHNTVWGRFYLKDPTDPDGKKPLGMLVNRFGKTVAFWPTWEEGEWVFNTSELDRANYVFTNARWQNQNKINDAQAIVGPQGAWQKVYVEMHRFKARKK</sequence>
<evidence type="ECO:0008006" key="3">
    <source>
        <dbReference type="Google" id="ProtNLM"/>
    </source>
</evidence>
<accession>A0A1B2IAF6</accession>
<organism evidence="1 2">
    <name type="scientific">Erwinia phage vB_EamM_Asesino</name>
    <dbReference type="NCBI Taxonomy" id="1883370"/>
    <lineage>
        <taxon>Viruses</taxon>
        <taxon>Duplodnaviria</taxon>
        <taxon>Heunggongvirae</taxon>
        <taxon>Uroviricota</taxon>
        <taxon>Caudoviricetes</taxon>
        <taxon>Chimalliviridae</taxon>
        <taxon>Erskinevirus</taxon>
        <taxon>Erskinevirus asesino</taxon>
    </lineage>
</organism>
<evidence type="ECO:0000313" key="2">
    <source>
        <dbReference type="Proteomes" id="UP000202181"/>
    </source>
</evidence>
<dbReference type="RefSeq" id="YP_009290809.1">
    <property type="nucleotide sequence ID" value="NC_031107.2"/>
</dbReference>
<dbReference type="Proteomes" id="UP000202181">
    <property type="component" value="Segment"/>
</dbReference>
<gene>
    <name evidence="1" type="ORF">ASESINO_191</name>
</gene>
<proteinExistence type="predicted"/>
<keyword evidence="2" id="KW-1185">Reference proteome</keyword>
<dbReference type="OrthoDB" id="4744at10239"/>
<dbReference type="KEGG" id="vg:29057141"/>
<evidence type="ECO:0000313" key="1">
    <source>
        <dbReference type="EMBL" id="ANZ48204.1"/>
    </source>
</evidence>
<reference evidence="1" key="1">
    <citation type="submission" date="2016-06" db="EMBL/GenBank/DDBJ databases">
        <authorList>
            <person name="Berg J.A."/>
            <person name="Hyde J.R."/>
            <person name="Breakwell D.P."/>
            <person name="Hope S."/>
            <person name="Grose J.H."/>
        </authorList>
    </citation>
    <scope>NUCLEOTIDE SEQUENCE [LARGE SCALE GENOMIC DNA]</scope>
</reference>
<dbReference type="GeneID" id="29057141"/>
<dbReference type="EMBL" id="KX397364">
    <property type="protein sequence ID" value="ANZ48204.1"/>
    <property type="molecule type" value="Genomic_DNA"/>
</dbReference>
<protein>
    <recommendedName>
        <fullName evidence="3">Virion structural protein</fullName>
    </recommendedName>
</protein>